<dbReference type="SUPFAM" id="SSF53383">
    <property type="entry name" value="PLP-dependent transferases"/>
    <property type="match status" value="1"/>
</dbReference>
<evidence type="ECO:0000313" key="5">
    <source>
        <dbReference type="EMBL" id="KAH7115258.1"/>
    </source>
</evidence>
<keyword evidence="6" id="KW-1185">Reference proteome</keyword>
<comment type="cofactor">
    <cofactor evidence="1">
        <name>pyridoxal 5'-phosphate</name>
        <dbReference type="ChEBI" id="CHEBI:597326"/>
    </cofactor>
</comment>
<reference evidence="5" key="1">
    <citation type="journal article" date="2021" name="Nat. Commun.">
        <title>Genetic determinants of endophytism in the Arabidopsis root mycobiome.</title>
        <authorList>
            <person name="Mesny F."/>
            <person name="Miyauchi S."/>
            <person name="Thiergart T."/>
            <person name="Pickel B."/>
            <person name="Atanasova L."/>
            <person name="Karlsson M."/>
            <person name="Huettel B."/>
            <person name="Barry K.W."/>
            <person name="Haridas S."/>
            <person name="Chen C."/>
            <person name="Bauer D."/>
            <person name="Andreopoulos W."/>
            <person name="Pangilinan J."/>
            <person name="LaButti K."/>
            <person name="Riley R."/>
            <person name="Lipzen A."/>
            <person name="Clum A."/>
            <person name="Drula E."/>
            <person name="Henrissat B."/>
            <person name="Kohler A."/>
            <person name="Grigoriev I.V."/>
            <person name="Martin F.M."/>
            <person name="Hacquard S."/>
        </authorList>
    </citation>
    <scope>NUCLEOTIDE SEQUENCE</scope>
    <source>
        <strain evidence="5">MPI-CAGE-CH-0243</strain>
    </source>
</reference>
<dbReference type="InterPro" id="IPR015421">
    <property type="entry name" value="PyrdxlP-dep_Trfase_major"/>
</dbReference>
<keyword evidence="4" id="KW-0663">Pyridoxal phosphate</keyword>
<evidence type="ECO:0000256" key="3">
    <source>
        <dbReference type="ARBA" id="ARBA00022679"/>
    </source>
</evidence>
<dbReference type="AlphaFoldDB" id="A0A9P9D9N5"/>
<dbReference type="PANTHER" id="PTHR13693:SF77">
    <property type="entry name" value="8-AMINO-7-OXONONANOATE SYNTHASE"/>
    <property type="match status" value="1"/>
</dbReference>
<sequence length="116" mass="12307">TIISSKVEAENAAVDKVETAWICHSGLFANIAMLETAALSNDATVWDKLSLASTIVGLRVTMADNKLSFEHNDPDSLHDVLTRVKANGPGSACGAMSVLICVIPVYNVEGDTCPFK</sequence>
<proteinExistence type="inferred from homology"/>
<comment type="caution">
    <text evidence="5">The sequence shown here is derived from an EMBL/GenBank/DDBJ whole genome shotgun (WGS) entry which is preliminary data.</text>
</comment>
<feature type="non-terminal residue" evidence="5">
    <location>
        <position position="1"/>
    </location>
</feature>
<accession>A0A9P9D9N5</accession>
<dbReference type="GO" id="GO:0009102">
    <property type="term" value="P:biotin biosynthetic process"/>
    <property type="evidence" value="ECO:0007669"/>
    <property type="project" value="TreeGrafter"/>
</dbReference>
<dbReference type="Proteomes" id="UP000700596">
    <property type="component" value="Unassembled WGS sequence"/>
</dbReference>
<dbReference type="InterPro" id="IPR050087">
    <property type="entry name" value="AON_synthase_class-II"/>
</dbReference>
<evidence type="ECO:0000256" key="4">
    <source>
        <dbReference type="ARBA" id="ARBA00022898"/>
    </source>
</evidence>
<comment type="similarity">
    <text evidence="2">Belongs to the class-II pyridoxal-phosphate-dependent aminotransferase family. BioF subfamily.</text>
</comment>
<dbReference type="InterPro" id="IPR015424">
    <property type="entry name" value="PyrdxlP-dep_Trfase"/>
</dbReference>
<dbReference type="OrthoDB" id="2382073at2759"/>
<gene>
    <name evidence="5" type="ORF">B0J11DRAFT_415220</name>
</gene>
<dbReference type="GO" id="GO:0016740">
    <property type="term" value="F:transferase activity"/>
    <property type="evidence" value="ECO:0007669"/>
    <property type="project" value="UniProtKB-KW"/>
</dbReference>
<name>A0A9P9D9N5_9PLEO</name>
<feature type="non-terminal residue" evidence="5">
    <location>
        <position position="116"/>
    </location>
</feature>
<dbReference type="PANTHER" id="PTHR13693">
    <property type="entry name" value="CLASS II AMINOTRANSFERASE/8-AMINO-7-OXONONANOATE SYNTHASE"/>
    <property type="match status" value="1"/>
</dbReference>
<dbReference type="EMBL" id="JAGMWT010000016">
    <property type="protein sequence ID" value="KAH7115258.1"/>
    <property type="molecule type" value="Genomic_DNA"/>
</dbReference>
<protein>
    <submittedName>
        <fullName evidence="5">Uncharacterized protein</fullName>
    </submittedName>
</protein>
<keyword evidence="3" id="KW-0808">Transferase</keyword>
<dbReference type="Gene3D" id="3.40.640.10">
    <property type="entry name" value="Type I PLP-dependent aspartate aminotransferase-like (Major domain)"/>
    <property type="match status" value="1"/>
</dbReference>
<organism evidence="5 6">
    <name type="scientific">Dendryphion nanum</name>
    <dbReference type="NCBI Taxonomy" id="256645"/>
    <lineage>
        <taxon>Eukaryota</taxon>
        <taxon>Fungi</taxon>
        <taxon>Dikarya</taxon>
        <taxon>Ascomycota</taxon>
        <taxon>Pezizomycotina</taxon>
        <taxon>Dothideomycetes</taxon>
        <taxon>Pleosporomycetidae</taxon>
        <taxon>Pleosporales</taxon>
        <taxon>Torulaceae</taxon>
        <taxon>Dendryphion</taxon>
    </lineage>
</organism>
<evidence type="ECO:0000256" key="2">
    <source>
        <dbReference type="ARBA" id="ARBA00010008"/>
    </source>
</evidence>
<evidence type="ECO:0000313" key="6">
    <source>
        <dbReference type="Proteomes" id="UP000700596"/>
    </source>
</evidence>
<evidence type="ECO:0000256" key="1">
    <source>
        <dbReference type="ARBA" id="ARBA00001933"/>
    </source>
</evidence>